<dbReference type="GO" id="GO:0031012">
    <property type="term" value="C:extracellular matrix"/>
    <property type="evidence" value="ECO:0007669"/>
    <property type="project" value="TreeGrafter"/>
</dbReference>
<evidence type="ECO:0000313" key="17">
    <source>
        <dbReference type="EMBL" id="KAK7905019.1"/>
    </source>
</evidence>
<keyword evidence="7" id="KW-0272">Extracellular matrix</keyword>
<evidence type="ECO:0000256" key="5">
    <source>
        <dbReference type="ARBA" id="ARBA00022475"/>
    </source>
</evidence>
<keyword evidence="13" id="KW-1015">Disulfide bond</keyword>
<feature type="domain" description="ZP" evidence="16">
    <location>
        <begin position="85"/>
        <end position="337"/>
    </location>
</feature>
<dbReference type="PANTHER" id="PTHR11576">
    <property type="entry name" value="ZONA PELLUCIDA SPERM-BINDING PROTEIN 3"/>
    <property type="match status" value="1"/>
</dbReference>
<dbReference type="EMBL" id="JBBPFD010000012">
    <property type="protein sequence ID" value="KAK7905019.1"/>
    <property type="molecule type" value="Genomic_DNA"/>
</dbReference>
<dbReference type="Gene3D" id="2.60.40.3210">
    <property type="entry name" value="Zona pellucida, ZP-N domain"/>
    <property type="match status" value="1"/>
</dbReference>
<evidence type="ECO:0000256" key="11">
    <source>
        <dbReference type="ARBA" id="ARBA00022989"/>
    </source>
</evidence>
<evidence type="ECO:0000256" key="8">
    <source>
        <dbReference type="ARBA" id="ARBA00022685"/>
    </source>
</evidence>
<comment type="similarity">
    <text evidence="3">Belongs to the ZP domain family. ZPC subfamily.</text>
</comment>
<keyword evidence="5" id="KW-1003">Cell membrane</keyword>
<evidence type="ECO:0000256" key="1">
    <source>
        <dbReference type="ARBA" id="ARBA00004251"/>
    </source>
</evidence>
<evidence type="ECO:0000256" key="2">
    <source>
        <dbReference type="ARBA" id="ARBA00004498"/>
    </source>
</evidence>
<keyword evidence="18" id="KW-1185">Reference proteome</keyword>
<keyword evidence="14" id="KW-0325">Glycoprotein</keyword>
<keyword evidence="12" id="KW-0472">Membrane</keyword>
<dbReference type="FunFam" id="2.60.40.3210:FF:000001">
    <property type="entry name" value="Zona pellucida sperm-binding protein 3"/>
    <property type="match status" value="1"/>
</dbReference>
<dbReference type="PANTHER" id="PTHR11576:SF16">
    <property type="entry name" value="ZONA PELLUCIDA SPERM-BINDING PROTEIN 3"/>
    <property type="match status" value="1"/>
</dbReference>
<dbReference type="FunFam" id="2.60.40.4100:FF:000002">
    <property type="entry name" value="Zona pellucida sperm-binding protein 3"/>
    <property type="match status" value="1"/>
</dbReference>
<gene>
    <name evidence="17" type="ORF">WMY93_017626</name>
</gene>
<evidence type="ECO:0000313" key="18">
    <source>
        <dbReference type="Proteomes" id="UP001460270"/>
    </source>
</evidence>
<evidence type="ECO:0000256" key="10">
    <source>
        <dbReference type="ARBA" id="ARBA00022729"/>
    </source>
</evidence>
<comment type="subcellular location">
    <subcellularLocation>
        <location evidence="1">Cell membrane</location>
        <topology evidence="1">Single-pass type I membrane protein</topology>
    </subcellularLocation>
    <subcellularLocation>
        <location evidence="2">Secreted</location>
        <location evidence="2">Extracellular space</location>
        <location evidence="2">Extracellular matrix</location>
    </subcellularLocation>
</comment>
<dbReference type="Pfam" id="PF00100">
    <property type="entry name" value="Zona_pellucida"/>
    <property type="match status" value="1"/>
</dbReference>
<dbReference type="GO" id="GO:0007339">
    <property type="term" value="P:binding of sperm to zona pellucida"/>
    <property type="evidence" value="ECO:0007669"/>
    <property type="project" value="TreeGrafter"/>
</dbReference>
<dbReference type="GO" id="GO:2000344">
    <property type="term" value="P:positive regulation of acrosome reaction"/>
    <property type="evidence" value="ECO:0007669"/>
    <property type="project" value="TreeGrafter"/>
</dbReference>
<dbReference type="Pfam" id="PF23344">
    <property type="entry name" value="ZP-N"/>
    <property type="match status" value="1"/>
</dbReference>
<reference evidence="18" key="1">
    <citation type="submission" date="2024-04" db="EMBL/GenBank/DDBJ databases">
        <title>Salinicola lusitanus LLJ914,a marine bacterium isolated from the Okinawa Trough.</title>
        <authorList>
            <person name="Li J."/>
        </authorList>
    </citation>
    <scope>NUCLEOTIDE SEQUENCE [LARGE SCALE GENOMIC DNA]</scope>
</reference>
<dbReference type="InterPro" id="IPR055355">
    <property type="entry name" value="ZP-C"/>
</dbReference>
<keyword evidence="11" id="KW-1133">Transmembrane helix</keyword>
<dbReference type="GO" id="GO:0032190">
    <property type="term" value="F:acrosin binding"/>
    <property type="evidence" value="ECO:0007669"/>
    <property type="project" value="TreeGrafter"/>
</dbReference>
<keyword evidence="8" id="KW-0165">Cleavage on pair of basic residues</keyword>
<evidence type="ECO:0000256" key="13">
    <source>
        <dbReference type="ARBA" id="ARBA00023157"/>
    </source>
</evidence>
<evidence type="ECO:0000256" key="15">
    <source>
        <dbReference type="ARBA" id="ARBA00030824"/>
    </source>
</evidence>
<dbReference type="InterPro" id="IPR042235">
    <property type="entry name" value="ZP-C_dom"/>
</dbReference>
<dbReference type="PROSITE" id="PS51034">
    <property type="entry name" value="ZP_2"/>
    <property type="match status" value="1"/>
</dbReference>
<dbReference type="Proteomes" id="UP001460270">
    <property type="component" value="Unassembled WGS sequence"/>
</dbReference>
<evidence type="ECO:0000256" key="12">
    <source>
        <dbReference type="ARBA" id="ARBA00023136"/>
    </source>
</evidence>
<dbReference type="AlphaFoldDB" id="A0AAW0NVB2"/>
<accession>A0AAW0NVB2</accession>
<evidence type="ECO:0000259" key="16">
    <source>
        <dbReference type="PROSITE" id="PS51034"/>
    </source>
</evidence>
<keyword evidence="10" id="KW-0732">Signal</keyword>
<dbReference type="InterPro" id="IPR055356">
    <property type="entry name" value="ZP-N"/>
</dbReference>
<evidence type="ECO:0000256" key="14">
    <source>
        <dbReference type="ARBA" id="ARBA00023180"/>
    </source>
</evidence>
<sequence>MGKQPKFNVQEAEKKCNLYLLLGVALFSLTSATETLPTFHKKTINDSTVKAPLQPHPVPSAVVQYQSDEAHFQPDTALHQDVSVTCGSANIVVRVRREFYGLGADPSQLTLGSCQSNGELGPEGDLLFTYPLTQCDGVSELLPGYLAYKFVLRYEPSPEHFPREARTVSVNIECRYRRSHYLHKLVIKPTWETRIVHHRLRASRTNFEIQLMDDTWDNPVKSRVFQLGETVNFQVTAPHLTPGRKLYINSCYVTPVTPKSNAKFTLIDNYGCLIDSKFEPGASHFISRTDKSLRFSIKAFQFVTDPDAEITMHCQLHVTSARPSHAHKSCTYTQERNNQQQVLVGIQPSRHFQVERNYSCCGQDA</sequence>
<evidence type="ECO:0000256" key="7">
    <source>
        <dbReference type="ARBA" id="ARBA00022530"/>
    </source>
</evidence>
<keyword evidence="6" id="KW-0964">Secreted</keyword>
<keyword evidence="9" id="KW-0812">Transmembrane</keyword>
<evidence type="ECO:0000256" key="3">
    <source>
        <dbReference type="ARBA" id="ARBA00006735"/>
    </source>
</evidence>
<dbReference type="GO" id="GO:0005886">
    <property type="term" value="C:plasma membrane"/>
    <property type="evidence" value="ECO:0007669"/>
    <property type="project" value="UniProtKB-SubCell"/>
</dbReference>
<protein>
    <recommendedName>
        <fullName evidence="4">Zona pellucida sperm-binding protein 3</fullName>
    </recommendedName>
    <alternativeName>
        <fullName evidence="15">Zona pellucida glycoprotein 3</fullName>
    </alternativeName>
</protein>
<evidence type="ECO:0000256" key="4">
    <source>
        <dbReference type="ARBA" id="ARBA00017980"/>
    </source>
</evidence>
<dbReference type="SMART" id="SM00241">
    <property type="entry name" value="ZP"/>
    <property type="match status" value="1"/>
</dbReference>
<name>A0AAW0NVB2_9GOBI</name>
<organism evidence="17 18">
    <name type="scientific">Mugilogobius chulae</name>
    <name type="common">yellowstripe goby</name>
    <dbReference type="NCBI Taxonomy" id="88201"/>
    <lineage>
        <taxon>Eukaryota</taxon>
        <taxon>Metazoa</taxon>
        <taxon>Chordata</taxon>
        <taxon>Craniata</taxon>
        <taxon>Vertebrata</taxon>
        <taxon>Euteleostomi</taxon>
        <taxon>Actinopterygii</taxon>
        <taxon>Neopterygii</taxon>
        <taxon>Teleostei</taxon>
        <taxon>Neoteleostei</taxon>
        <taxon>Acanthomorphata</taxon>
        <taxon>Gobiaria</taxon>
        <taxon>Gobiiformes</taxon>
        <taxon>Gobioidei</taxon>
        <taxon>Gobiidae</taxon>
        <taxon>Gobionellinae</taxon>
        <taxon>Mugilogobius</taxon>
    </lineage>
</organism>
<comment type="caution">
    <text evidence="17">The sequence shown here is derived from an EMBL/GenBank/DDBJ whole genome shotgun (WGS) entry which is preliminary data.</text>
</comment>
<proteinExistence type="inferred from homology"/>
<dbReference type="InterPro" id="IPR001507">
    <property type="entry name" value="ZP_dom"/>
</dbReference>
<evidence type="ECO:0000256" key="9">
    <source>
        <dbReference type="ARBA" id="ARBA00022692"/>
    </source>
</evidence>
<dbReference type="Gene3D" id="2.60.40.4100">
    <property type="entry name" value="Zona pellucida, ZP-C domain"/>
    <property type="match status" value="1"/>
</dbReference>
<dbReference type="GO" id="GO:0035803">
    <property type="term" value="P:egg coat formation"/>
    <property type="evidence" value="ECO:0007669"/>
    <property type="project" value="TreeGrafter"/>
</dbReference>
<evidence type="ECO:0000256" key="6">
    <source>
        <dbReference type="ARBA" id="ARBA00022525"/>
    </source>
</evidence>